<organism evidence="2 3">
    <name type="scientific">Entamoeba invadens IP1</name>
    <dbReference type="NCBI Taxonomy" id="370355"/>
    <lineage>
        <taxon>Eukaryota</taxon>
        <taxon>Amoebozoa</taxon>
        <taxon>Evosea</taxon>
        <taxon>Archamoebae</taxon>
        <taxon>Mastigamoebida</taxon>
        <taxon>Entamoebidae</taxon>
        <taxon>Entamoeba</taxon>
    </lineage>
</organism>
<dbReference type="Gene3D" id="3.40.50.11500">
    <property type="match status" value="1"/>
</dbReference>
<dbReference type="OrthoDB" id="206724at2759"/>
<proteinExistence type="predicted"/>
<dbReference type="InterPro" id="IPR037516">
    <property type="entry name" value="Tripartite_DENN"/>
</dbReference>
<evidence type="ECO:0000313" key="2">
    <source>
        <dbReference type="EMBL" id="ELP89786.1"/>
    </source>
</evidence>
<feature type="domain" description="UDENN" evidence="1">
    <location>
        <begin position="1"/>
        <end position="240"/>
    </location>
</feature>
<dbReference type="EMBL" id="KB206573">
    <property type="protein sequence ID" value="ELP89786.1"/>
    <property type="molecule type" value="Genomic_DNA"/>
</dbReference>
<dbReference type="InterPro" id="IPR043153">
    <property type="entry name" value="DENN_C"/>
</dbReference>
<dbReference type="OMA" id="GESIREC"/>
<protein>
    <recommendedName>
        <fullName evidence="1">UDENN domain-containing protein</fullName>
    </recommendedName>
</protein>
<gene>
    <name evidence="2" type="ORF">EIN_425080</name>
</gene>
<dbReference type="PANTHER" id="PTHR15288:SF0">
    <property type="entry name" value="UDENN DOMAIN-CONTAINING PROTEIN"/>
    <property type="match status" value="1"/>
</dbReference>
<dbReference type="InterPro" id="IPR001194">
    <property type="entry name" value="cDENN_dom"/>
</dbReference>
<dbReference type="AlphaFoldDB" id="A0A0A1U9E0"/>
<reference evidence="2 3" key="1">
    <citation type="submission" date="2012-10" db="EMBL/GenBank/DDBJ databases">
        <authorList>
            <person name="Zafar N."/>
            <person name="Inman J."/>
            <person name="Hall N."/>
            <person name="Lorenzi H."/>
            <person name="Caler E."/>
        </authorList>
    </citation>
    <scope>NUCLEOTIDE SEQUENCE [LARGE SCALE GENOMIC DNA]</scope>
    <source>
        <strain evidence="2 3">IP1</strain>
    </source>
</reference>
<dbReference type="Pfam" id="PF02141">
    <property type="entry name" value="DENN"/>
    <property type="match status" value="1"/>
</dbReference>
<dbReference type="PROSITE" id="PS50211">
    <property type="entry name" value="DENN"/>
    <property type="match status" value="1"/>
</dbReference>
<dbReference type="VEuPathDB" id="AmoebaDB:EIN_425080"/>
<dbReference type="Proteomes" id="UP000014680">
    <property type="component" value="Unassembled WGS sequence"/>
</dbReference>
<sequence>MFNYSTSLPQPLGYPTSGDIQQLLSLPLNSLLPLFAAVFNERKIIVQSSSPEKTSLFIACLLEAFAPYEWQHLLIPFLPVKLTELTQTPTPFIIGVDPSVMQLIDMYDVFVFVDIDNGTVKSNDATIINSDLQIFPKKWITSLSTVLTPLYSTVPSISSQIKSQILKSAFLDFMTYFTQDIEDRVKLIVQDGGDFNLKEFTKDFFIFGEGRKFIEVFSRTATFDQFVQKIERKLRTRGIAKVKRKPSLMTWLNISKETNLVDISTATVVTPQQANPPVFTFL</sequence>
<dbReference type="KEGG" id="eiv:EIN_425080"/>
<dbReference type="RefSeq" id="XP_004256557.1">
    <property type="nucleotide sequence ID" value="XM_004256509.1"/>
</dbReference>
<keyword evidence="3" id="KW-1185">Reference proteome</keyword>
<evidence type="ECO:0000259" key="1">
    <source>
        <dbReference type="PROSITE" id="PS50211"/>
    </source>
</evidence>
<accession>A0A0A1U9E0</accession>
<evidence type="ECO:0000313" key="3">
    <source>
        <dbReference type="Proteomes" id="UP000014680"/>
    </source>
</evidence>
<name>A0A0A1U9E0_ENTIV</name>
<dbReference type="SMART" id="SM00799">
    <property type="entry name" value="DENN"/>
    <property type="match status" value="1"/>
</dbReference>
<dbReference type="PANTHER" id="PTHR15288">
    <property type="entry name" value="DENN DOMAIN-CONTAINING PROTEIN 2"/>
    <property type="match status" value="1"/>
</dbReference>
<dbReference type="InterPro" id="IPR051942">
    <property type="entry name" value="DENN_domain_containing_2"/>
</dbReference>
<dbReference type="GeneID" id="14888724"/>